<dbReference type="Gene3D" id="3.30.9.10">
    <property type="entry name" value="D-Amino Acid Oxidase, subunit A, domain 2"/>
    <property type="match status" value="1"/>
</dbReference>
<evidence type="ECO:0000259" key="3">
    <source>
        <dbReference type="Pfam" id="PF01494"/>
    </source>
</evidence>
<dbReference type="SUPFAM" id="SSF51905">
    <property type="entry name" value="FAD/NAD(P)-binding domain"/>
    <property type="match status" value="1"/>
</dbReference>
<dbReference type="EC" id="1.14.13.20" evidence="4"/>
<protein>
    <submittedName>
        <fullName evidence="4">2,4-dichlorophenol 6-monooxygenase</fullName>
        <ecNumber evidence="4">1.14.13.20</ecNumber>
    </submittedName>
</protein>
<dbReference type="PANTHER" id="PTHR43004:SF8">
    <property type="entry name" value="FAD-BINDING DOMAIN-CONTAINING PROTEIN-RELATED"/>
    <property type="match status" value="1"/>
</dbReference>
<organism evidence="4 5">
    <name type="scientific">Paraburkholderia metrosideri</name>
    <dbReference type="NCBI Taxonomy" id="580937"/>
    <lineage>
        <taxon>Bacteria</taxon>
        <taxon>Pseudomonadati</taxon>
        <taxon>Pseudomonadota</taxon>
        <taxon>Betaproteobacteria</taxon>
        <taxon>Burkholderiales</taxon>
        <taxon>Burkholderiaceae</taxon>
        <taxon>Paraburkholderia</taxon>
    </lineage>
</organism>
<dbReference type="GO" id="GO:0018666">
    <property type="term" value="F:2,4-dichlorophenol 6-monooxygenase activity"/>
    <property type="evidence" value="ECO:0007669"/>
    <property type="project" value="UniProtKB-EC"/>
</dbReference>
<reference evidence="4 5" key="1">
    <citation type="submission" date="2020-10" db="EMBL/GenBank/DDBJ databases">
        <authorList>
            <person name="Peeters C."/>
        </authorList>
    </citation>
    <scope>NUCLEOTIDE SEQUENCE [LARGE SCALE GENOMIC DNA]</scope>
    <source>
        <strain evidence="4 5">LMG 28140</strain>
    </source>
</reference>
<dbReference type="Pfam" id="PF01494">
    <property type="entry name" value="FAD_binding_3"/>
    <property type="match status" value="1"/>
</dbReference>
<dbReference type="RefSeq" id="WP_201643876.1">
    <property type="nucleotide sequence ID" value="NZ_CAJHCP010000008.1"/>
</dbReference>
<comment type="caution">
    <text evidence="4">The sequence shown here is derived from an EMBL/GenBank/DDBJ whole genome shotgun (WGS) entry which is preliminary data.</text>
</comment>
<keyword evidence="4" id="KW-0560">Oxidoreductase</keyword>
<dbReference type="InterPro" id="IPR036188">
    <property type="entry name" value="FAD/NAD-bd_sf"/>
</dbReference>
<dbReference type="Proteomes" id="UP000598032">
    <property type="component" value="Unassembled WGS sequence"/>
</dbReference>
<dbReference type="InterPro" id="IPR002938">
    <property type="entry name" value="FAD-bd"/>
</dbReference>
<gene>
    <name evidence="4" type="primary">tfdB</name>
    <name evidence="4" type="ORF">LMG28140_03875</name>
</gene>
<keyword evidence="5" id="KW-1185">Reference proteome</keyword>
<dbReference type="InterPro" id="IPR050641">
    <property type="entry name" value="RIFMO-like"/>
</dbReference>
<evidence type="ECO:0000313" key="5">
    <source>
        <dbReference type="Proteomes" id="UP000598032"/>
    </source>
</evidence>
<accession>A0ABM8NTT6</accession>
<proteinExistence type="predicted"/>
<dbReference type="PRINTS" id="PR00420">
    <property type="entry name" value="RNGMNOXGNASE"/>
</dbReference>
<dbReference type="Gene3D" id="3.40.30.120">
    <property type="match status" value="1"/>
</dbReference>
<dbReference type="EMBL" id="CAJHCP010000008">
    <property type="protein sequence ID" value="CAD6543126.1"/>
    <property type="molecule type" value="Genomic_DNA"/>
</dbReference>
<sequence length="592" mass="64890">MGTNTEFDTDVVIVGSGPMGATTALALATYGVRAHMVSRFNWLADTPRAHITNQRTMEVYRDLQIEEEVLRHATAWDQMGDSLFATSLAGEELIRLRAWGTGDARHGDYVQGSPCNVVDIIQPEMEPILFKNAAQRGATFSTNTEYLSHEQDESGVTVQLQDRITGREYSMRAKYLVGADGARSKVVEELDLKIEGQMARAGTAYVIFNADLTRYVKHRPSILHWIVSPDAAFGEIGLGLLRAVKPWTQWIAGWGFDISKGEPDLSEETVLSKIRILVGDPDLEVDIVRKSVWYVNQAYATTYSKGRVFAGGDATHRHPPSSGLGLNTCVQDGFNLAWKLAYVLKGYAGAQLLETYSPERAPVGKQIVLRANQSRLDYAPIKAVFSVEGAENPVAAGIARFKDPGPEGAKARQAAQEALELKNREFNAQGVEMNQRYNSSAVIPDGQVGEEEWKRDQELYLQATSRPGAKIPHAWLIDKTGHRVSTLDVTGKGKFTLVTGLSGGAWVKAADELDLPFLQTVVTGANDTQDPYCDWQRVRETSEAGALLVRPDGYIAWRQGENVFDAAMAKEFLQSALSAVLGSMKSVAGHAV</sequence>
<name>A0ABM8NTT6_9BURK</name>
<feature type="domain" description="FAD-binding" evidence="3">
    <location>
        <begin position="8"/>
        <end position="370"/>
    </location>
</feature>
<evidence type="ECO:0000256" key="1">
    <source>
        <dbReference type="ARBA" id="ARBA00022630"/>
    </source>
</evidence>
<dbReference type="PANTHER" id="PTHR43004">
    <property type="entry name" value="TRK SYSTEM POTASSIUM UPTAKE PROTEIN"/>
    <property type="match status" value="1"/>
</dbReference>
<keyword evidence="2" id="KW-0274">FAD</keyword>
<keyword evidence="1" id="KW-0285">Flavoprotein</keyword>
<dbReference type="Pfam" id="PF21274">
    <property type="entry name" value="Rng_hyd_C"/>
    <property type="match status" value="1"/>
</dbReference>
<evidence type="ECO:0000256" key="2">
    <source>
        <dbReference type="ARBA" id="ARBA00022827"/>
    </source>
</evidence>
<dbReference type="Gene3D" id="3.50.50.60">
    <property type="entry name" value="FAD/NAD(P)-binding domain"/>
    <property type="match status" value="1"/>
</dbReference>
<evidence type="ECO:0000313" key="4">
    <source>
        <dbReference type="EMBL" id="CAD6543126.1"/>
    </source>
</evidence>